<gene>
    <name evidence="1" type="ORF">ACFHYQ_17115</name>
</gene>
<dbReference type="Pfam" id="PF18143">
    <property type="entry name" value="HAD_SAK_2"/>
    <property type="match status" value="1"/>
</dbReference>
<comment type="caution">
    <text evidence="1">The sequence shown here is derived from an EMBL/GenBank/DDBJ whole genome shotgun (WGS) entry which is preliminary data.</text>
</comment>
<keyword evidence="2" id="KW-1185">Reference proteome</keyword>
<accession>A0ABV6U6H4</accession>
<evidence type="ECO:0000313" key="2">
    <source>
        <dbReference type="Proteomes" id="UP001589870"/>
    </source>
</evidence>
<reference evidence="1 2" key="1">
    <citation type="submission" date="2024-09" db="EMBL/GenBank/DDBJ databases">
        <authorList>
            <person name="Sun Q."/>
            <person name="Mori K."/>
        </authorList>
    </citation>
    <scope>NUCLEOTIDE SEQUENCE [LARGE SCALE GENOMIC DNA]</scope>
    <source>
        <strain evidence="1 2">TBRC 1851</strain>
    </source>
</reference>
<dbReference type="RefSeq" id="WP_394302140.1">
    <property type="nucleotide sequence ID" value="NZ_JBHMQT010000036.1"/>
</dbReference>
<dbReference type="Proteomes" id="UP001589870">
    <property type="component" value="Unassembled WGS sequence"/>
</dbReference>
<proteinExistence type="predicted"/>
<sequence>MRPLVLLDVDGVLNPLRRPSPSFRRHTVVVEGTAYQVMLDPRHGDRLLELARATGADLAWATTWEDHANEEIAPRIGLPRLPVIPVLGDPASYSGEHMKTRAIAKYVRRRPFVWFDDDLDQADHDYLDRHPGVGDFLLVKVDSRFGLTAGHLGQARRWLSRGVQA</sequence>
<name>A0ABV6U6H4_9ACTN</name>
<organism evidence="1 2">
    <name type="scientific">Sphaerimonospora cavernae</name>
    <dbReference type="NCBI Taxonomy" id="1740611"/>
    <lineage>
        <taxon>Bacteria</taxon>
        <taxon>Bacillati</taxon>
        <taxon>Actinomycetota</taxon>
        <taxon>Actinomycetes</taxon>
        <taxon>Streptosporangiales</taxon>
        <taxon>Streptosporangiaceae</taxon>
        <taxon>Sphaerimonospora</taxon>
    </lineage>
</organism>
<protein>
    <submittedName>
        <fullName evidence="1">HAD domain-containing protein</fullName>
    </submittedName>
</protein>
<dbReference type="EMBL" id="JBHMQT010000036">
    <property type="protein sequence ID" value="MFC0864018.1"/>
    <property type="molecule type" value="Genomic_DNA"/>
</dbReference>
<evidence type="ECO:0000313" key="1">
    <source>
        <dbReference type="EMBL" id="MFC0864018.1"/>
    </source>
</evidence>